<proteinExistence type="inferred from homology"/>
<dbReference type="HOGENOM" id="CLU_014015_2_1_2"/>
<dbReference type="InterPro" id="IPR033749">
    <property type="entry name" value="Polyprenyl_synt_CS"/>
</dbReference>
<dbReference type="Gene3D" id="1.10.600.10">
    <property type="entry name" value="Farnesyl Diphosphate Synthase"/>
    <property type="match status" value="1"/>
</dbReference>
<reference evidence="7 8" key="1">
    <citation type="journal article" date="2013" name="Genome Announc.">
        <title>Complete Genome Sequence of the Thermophilic and Facultatively Chemolithoautotrophic Sulfate Reducer Archaeoglobus sulfaticallidus Strain PM70-1T.</title>
        <authorList>
            <person name="Stokke R."/>
            <person name="Hocking W.P."/>
            <person name="Steinsbu B.O."/>
            <person name="Steen I.H."/>
        </authorList>
    </citation>
    <scope>NUCLEOTIDE SEQUENCE [LARGE SCALE GENOMIC DNA]</scope>
    <source>
        <strain evidence="7">PM70-1</strain>
    </source>
</reference>
<dbReference type="eggNOG" id="arCOG01726">
    <property type="taxonomic scope" value="Archaea"/>
</dbReference>
<evidence type="ECO:0000256" key="6">
    <source>
        <dbReference type="RuleBase" id="RU004466"/>
    </source>
</evidence>
<dbReference type="Pfam" id="PF00348">
    <property type="entry name" value="polyprenyl_synt"/>
    <property type="match status" value="1"/>
</dbReference>
<dbReference type="OrthoDB" id="26738at2157"/>
<accession>N0BK88</accession>
<evidence type="ECO:0000256" key="2">
    <source>
        <dbReference type="ARBA" id="ARBA00006706"/>
    </source>
</evidence>
<dbReference type="RefSeq" id="WP_015590154.1">
    <property type="nucleotide sequence ID" value="NC_021169.1"/>
</dbReference>
<keyword evidence="4" id="KW-0479">Metal-binding</keyword>
<dbReference type="InterPro" id="IPR008949">
    <property type="entry name" value="Isoprenoid_synthase_dom_sf"/>
</dbReference>
<evidence type="ECO:0000313" key="8">
    <source>
        <dbReference type="Proteomes" id="UP000013307"/>
    </source>
</evidence>
<dbReference type="STRING" id="387631.Asulf_00534"/>
<dbReference type="PROSITE" id="PS00723">
    <property type="entry name" value="POLYPRENYL_SYNTHASE_1"/>
    <property type="match status" value="1"/>
</dbReference>
<evidence type="ECO:0000313" key="7">
    <source>
        <dbReference type="EMBL" id="AGK60555.1"/>
    </source>
</evidence>
<dbReference type="Proteomes" id="UP000013307">
    <property type="component" value="Chromosome"/>
</dbReference>
<dbReference type="PANTHER" id="PTHR12001">
    <property type="entry name" value="GERANYLGERANYL PYROPHOSPHATE SYNTHASE"/>
    <property type="match status" value="1"/>
</dbReference>
<dbReference type="KEGG" id="ast:Asulf_00534"/>
<keyword evidence="3 6" id="KW-0808">Transferase</keyword>
<name>N0BK88_9EURY</name>
<dbReference type="GO" id="GO:0004659">
    <property type="term" value="F:prenyltransferase activity"/>
    <property type="evidence" value="ECO:0007669"/>
    <property type="project" value="InterPro"/>
</dbReference>
<evidence type="ECO:0000256" key="4">
    <source>
        <dbReference type="ARBA" id="ARBA00022723"/>
    </source>
</evidence>
<evidence type="ECO:0000256" key="1">
    <source>
        <dbReference type="ARBA" id="ARBA00001946"/>
    </source>
</evidence>
<protein>
    <submittedName>
        <fullName evidence="7">Farnesyl-diphosphate synthase /geranylgeranyl-diphosphate synthase</fullName>
    </submittedName>
</protein>
<dbReference type="GO" id="GO:0046872">
    <property type="term" value="F:metal ion binding"/>
    <property type="evidence" value="ECO:0007669"/>
    <property type="project" value="UniProtKB-KW"/>
</dbReference>
<dbReference type="SFLD" id="SFLDS00005">
    <property type="entry name" value="Isoprenoid_Synthase_Type_I"/>
    <property type="match status" value="1"/>
</dbReference>
<dbReference type="AlphaFoldDB" id="N0BK88"/>
<keyword evidence="8" id="KW-1185">Reference proteome</keyword>
<dbReference type="EMBL" id="CP005290">
    <property type="protein sequence ID" value="AGK60555.1"/>
    <property type="molecule type" value="Genomic_DNA"/>
</dbReference>
<organism evidence="7 8">
    <name type="scientific">Archaeoglobus sulfaticallidus PM70-1</name>
    <dbReference type="NCBI Taxonomy" id="387631"/>
    <lineage>
        <taxon>Archaea</taxon>
        <taxon>Methanobacteriati</taxon>
        <taxon>Methanobacteriota</taxon>
        <taxon>Archaeoglobi</taxon>
        <taxon>Archaeoglobales</taxon>
        <taxon>Archaeoglobaceae</taxon>
        <taxon>Archaeoglobus</taxon>
    </lineage>
</organism>
<comment type="cofactor">
    <cofactor evidence="1">
        <name>Mg(2+)</name>
        <dbReference type="ChEBI" id="CHEBI:18420"/>
    </cofactor>
</comment>
<evidence type="ECO:0000256" key="5">
    <source>
        <dbReference type="ARBA" id="ARBA00022842"/>
    </source>
</evidence>
<gene>
    <name evidence="7" type="ORF">Asulf_00534</name>
</gene>
<dbReference type="GeneID" id="15392177"/>
<dbReference type="SFLD" id="SFLDG01017">
    <property type="entry name" value="Polyprenyl_Transferase_Like"/>
    <property type="match status" value="1"/>
</dbReference>
<keyword evidence="5" id="KW-0460">Magnesium</keyword>
<dbReference type="InterPro" id="IPR000092">
    <property type="entry name" value="Polyprenyl_synt"/>
</dbReference>
<dbReference type="CDD" id="cd00685">
    <property type="entry name" value="Trans_IPPS_HT"/>
    <property type="match status" value="1"/>
</dbReference>
<evidence type="ECO:0000256" key="3">
    <source>
        <dbReference type="ARBA" id="ARBA00022679"/>
    </source>
</evidence>
<dbReference type="SUPFAM" id="SSF48576">
    <property type="entry name" value="Terpenoid synthases"/>
    <property type="match status" value="1"/>
</dbReference>
<sequence>MSFNWLKDEISKRSEIIESAIKELLPVKDPEGLYVATRHLFKAGGKRLRPVLSLVVSEALNRDYRKILPSAVAIETIHNFTLIHDDIMDQDEMRRGVKTVHNMWGEPVAILAGDTLFSEAFYLMTFCDVDKENLIRGVRTLADVCVKICEGQYLDMSFEEREKVSEEEYIEMVTKKTSVLIAASCALPAILFGEDEEVIQSLWDFGIYSGIGFQIHDDVLDLVGRDKTGKDWASDILEGKKTIITIKAFEQGRLPEIFGKGKASTEEIEDAVKILEEIGAISYASNLAEKYIEMAKEKLNVLPNSNAKRVLEGIADYFVKREY</sequence>
<comment type="similarity">
    <text evidence="2 6">Belongs to the FPP/GGPP synthase family.</text>
</comment>
<dbReference type="PANTHER" id="PTHR12001:SF85">
    <property type="entry name" value="SHORT CHAIN ISOPRENYL DIPHOSPHATE SYNTHASE"/>
    <property type="match status" value="1"/>
</dbReference>
<dbReference type="GO" id="GO:0008299">
    <property type="term" value="P:isoprenoid biosynthetic process"/>
    <property type="evidence" value="ECO:0007669"/>
    <property type="project" value="InterPro"/>
</dbReference>